<feature type="region of interest" description="Disordered" evidence="1">
    <location>
        <begin position="121"/>
        <end position="169"/>
    </location>
</feature>
<evidence type="ECO:0000313" key="3">
    <source>
        <dbReference type="Proteomes" id="UP001055712"/>
    </source>
</evidence>
<evidence type="ECO:0000313" key="2">
    <source>
        <dbReference type="EMBL" id="KAI3437825.1"/>
    </source>
</evidence>
<keyword evidence="3" id="KW-1185">Reference proteome</keyword>
<dbReference type="Proteomes" id="UP001055712">
    <property type="component" value="Unassembled WGS sequence"/>
</dbReference>
<dbReference type="AlphaFoldDB" id="A0A9D4TXU2"/>
<gene>
    <name evidence="2" type="ORF">D9Q98_000272</name>
</gene>
<sequence>MFLIITACPHDASIPGLARAVTGALLSAPAAVQAGGQVPLANMQAALQPFMEEGTTPRQLEGGSATWLDKAIADAAELEGLDTADAWSEREGLNMAWVLEAAEEHSGIRYPAAAAMLVPPVQERKRGGSDGAAAASSKRGRRGGAAGSSRVSAGPLRDSQEVASGSGGS</sequence>
<comment type="caution">
    <text evidence="2">The sequence shown here is derived from an EMBL/GenBank/DDBJ whole genome shotgun (WGS) entry which is preliminary data.</text>
</comment>
<accession>A0A9D4TXU2</accession>
<proteinExistence type="predicted"/>
<reference evidence="2" key="1">
    <citation type="journal article" date="2019" name="Plant J.">
        <title>Chlorella vulgaris genome assembly and annotation reveals the molecular basis for metabolic acclimation to high light conditions.</title>
        <authorList>
            <person name="Cecchin M."/>
            <person name="Marcolungo L."/>
            <person name="Rossato M."/>
            <person name="Girolomoni L."/>
            <person name="Cosentino E."/>
            <person name="Cuine S."/>
            <person name="Li-Beisson Y."/>
            <person name="Delledonne M."/>
            <person name="Ballottari M."/>
        </authorList>
    </citation>
    <scope>NUCLEOTIDE SEQUENCE</scope>
    <source>
        <strain evidence="2">211/11P</strain>
    </source>
</reference>
<organism evidence="2 3">
    <name type="scientific">Chlorella vulgaris</name>
    <name type="common">Green alga</name>
    <dbReference type="NCBI Taxonomy" id="3077"/>
    <lineage>
        <taxon>Eukaryota</taxon>
        <taxon>Viridiplantae</taxon>
        <taxon>Chlorophyta</taxon>
        <taxon>core chlorophytes</taxon>
        <taxon>Trebouxiophyceae</taxon>
        <taxon>Chlorellales</taxon>
        <taxon>Chlorellaceae</taxon>
        <taxon>Chlorella clade</taxon>
        <taxon>Chlorella</taxon>
    </lineage>
</organism>
<reference evidence="2" key="2">
    <citation type="submission" date="2020-11" db="EMBL/GenBank/DDBJ databases">
        <authorList>
            <person name="Cecchin M."/>
            <person name="Marcolungo L."/>
            <person name="Rossato M."/>
            <person name="Girolomoni L."/>
            <person name="Cosentino E."/>
            <person name="Cuine S."/>
            <person name="Li-Beisson Y."/>
            <person name="Delledonne M."/>
            <person name="Ballottari M."/>
        </authorList>
    </citation>
    <scope>NUCLEOTIDE SEQUENCE</scope>
    <source>
        <strain evidence="2">211/11P</strain>
        <tissue evidence="2">Whole cell</tissue>
    </source>
</reference>
<name>A0A9D4TXU2_CHLVU</name>
<evidence type="ECO:0000256" key="1">
    <source>
        <dbReference type="SAM" id="MobiDB-lite"/>
    </source>
</evidence>
<protein>
    <submittedName>
        <fullName evidence="2">Uncharacterized protein</fullName>
    </submittedName>
</protein>
<dbReference type="EMBL" id="SIDB01000001">
    <property type="protein sequence ID" value="KAI3437825.1"/>
    <property type="molecule type" value="Genomic_DNA"/>
</dbReference>